<proteinExistence type="predicted"/>
<evidence type="ECO:0000313" key="1">
    <source>
        <dbReference type="EMBL" id="CAG8388668.1"/>
    </source>
</evidence>
<dbReference type="EMBL" id="CAJVPD010000242">
    <property type="protein sequence ID" value="CAG8388668.1"/>
    <property type="molecule type" value="Genomic_DNA"/>
</dbReference>
<dbReference type="OrthoDB" id="1719357at2759"/>
<accession>A0A9W4JAU8</accession>
<reference evidence="1" key="1">
    <citation type="submission" date="2021-07" db="EMBL/GenBank/DDBJ databases">
        <authorList>
            <person name="Branca A.L. A."/>
        </authorList>
    </citation>
    <scope>NUCLEOTIDE SEQUENCE</scope>
</reference>
<protein>
    <submittedName>
        <fullName evidence="1">Uncharacterized protein</fullName>
    </submittedName>
</protein>
<evidence type="ECO:0000313" key="2">
    <source>
        <dbReference type="Proteomes" id="UP001152592"/>
    </source>
</evidence>
<gene>
    <name evidence="1" type="ORF">PSALAMII_LOCUS6479</name>
</gene>
<sequence>MSESRVLADRQNFRQDFPFLQTTRLFFPRLPGFDSIELLGKRKNKGFSSVIAIRVSFLLYINIPSTTMAQTAMSRLFLQSSSVRQSILRPAQVRHFGSNAVIPTFTSTPSTELNDALQRFREEVFIPCGLPVRQQKSVFKPRYAKKLENEPIVVKISETEDYTLTPKKRHELPTKKEAMDVLHIMVTAGDFSNLLGYLSGLKMSGYVISNNRWEYIIRKASMAGKLNIIYECARQGHRTGLSLADQNVARILFFELHQTATRAKFQGKETSEALSLAQDFAALMQGKFHSNKNVELDPKHQPFVIATLLELATAKAMAKSGPVAKDQEQPPIVQKTALISDYAQKLDASWSRIKITGPPGRAELVNRVRENLIVLNAMRMSLKWPKASEETQAFQARVQEMEPILVDQLRNVRNGQLTDDLVAKKLLKAADEAKAEAKAKKAGAKA</sequence>
<comment type="caution">
    <text evidence="1">The sequence shown here is derived from an EMBL/GenBank/DDBJ whole genome shotgun (WGS) entry which is preliminary data.</text>
</comment>
<dbReference type="AlphaFoldDB" id="A0A9W4JAU8"/>
<name>A0A9W4JAU8_9EURO</name>
<dbReference type="Proteomes" id="UP001152592">
    <property type="component" value="Unassembled WGS sequence"/>
</dbReference>
<organism evidence="1 2">
    <name type="scientific">Penicillium salamii</name>
    <dbReference type="NCBI Taxonomy" id="1612424"/>
    <lineage>
        <taxon>Eukaryota</taxon>
        <taxon>Fungi</taxon>
        <taxon>Dikarya</taxon>
        <taxon>Ascomycota</taxon>
        <taxon>Pezizomycotina</taxon>
        <taxon>Eurotiomycetes</taxon>
        <taxon>Eurotiomycetidae</taxon>
        <taxon>Eurotiales</taxon>
        <taxon>Aspergillaceae</taxon>
        <taxon>Penicillium</taxon>
    </lineage>
</organism>